<evidence type="ECO:0000259" key="9">
    <source>
        <dbReference type="Pfam" id="PF01138"/>
    </source>
</evidence>
<keyword evidence="5 8" id="KW-0819">tRNA processing</keyword>
<keyword evidence="6 8" id="KW-0548">Nucleotidyltransferase</keyword>
<dbReference type="InterPro" id="IPR027408">
    <property type="entry name" value="PNPase/RNase_PH_dom_sf"/>
</dbReference>
<dbReference type="InterPro" id="IPR015847">
    <property type="entry name" value="ExoRNase_PH_dom2"/>
</dbReference>
<keyword evidence="12" id="KW-1185">Reference proteome</keyword>
<dbReference type="RefSeq" id="WP_181740397.1">
    <property type="nucleotide sequence ID" value="NZ_JACEOL010000033.1"/>
</dbReference>
<evidence type="ECO:0000256" key="1">
    <source>
        <dbReference type="ARBA" id="ARBA00006678"/>
    </source>
</evidence>
<comment type="similarity">
    <text evidence="1 8">Belongs to the RNase PH family.</text>
</comment>
<dbReference type="CDD" id="cd11362">
    <property type="entry name" value="RNase_PH_bact"/>
    <property type="match status" value="1"/>
</dbReference>
<dbReference type="Proteomes" id="UP000538292">
    <property type="component" value="Unassembled WGS sequence"/>
</dbReference>
<dbReference type="NCBIfam" id="TIGR01966">
    <property type="entry name" value="RNasePH"/>
    <property type="match status" value="1"/>
</dbReference>
<comment type="subunit">
    <text evidence="8">Homohexameric ring arranged as a trimer of dimers.</text>
</comment>
<dbReference type="Gene3D" id="3.30.230.70">
    <property type="entry name" value="GHMP Kinase, N-terminal domain"/>
    <property type="match status" value="1"/>
</dbReference>
<proteinExistence type="inferred from homology"/>
<dbReference type="FunFam" id="3.30.230.70:FF:000003">
    <property type="entry name" value="Ribonuclease PH"/>
    <property type="match status" value="1"/>
</dbReference>
<dbReference type="HAMAP" id="MF_00564">
    <property type="entry name" value="RNase_PH"/>
    <property type="match status" value="1"/>
</dbReference>
<organism evidence="11 12">
    <name type="scientific">Thermoactinomyces mirandus</name>
    <dbReference type="NCBI Taxonomy" id="2756294"/>
    <lineage>
        <taxon>Bacteria</taxon>
        <taxon>Bacillati</taxon>
        <taxon>Bacillota</taxon>
        <taxon>Bacilli</taxon>
        <taxon>Bacillales</taxon>
        <taxon>Thermoactinomycetaceae</taxon>
        <taxon>Thermoactinomyces</taxon>
    </lineage>
</organism>
<dbReference type="GO" id="GO:0031125">
    <property type="term" value="P:rRNA 3'-end processing"/>
    <property type="evidence" value="ECO:0007669"/>
    <property type="project" value="UniProtKB-ARBA"/>
</dbReference>
<evidence type="ECO:0000256" key="4">
    <source>
        <dbReference type="ARBA" id="ARBA00022679"/>
    </source>
</evidence>
<keyword evidence="3 8" id="KW-0820">tRNA-binding</keyword>
<dbReference type="InterPro" id="IPR001247">
    <property type="entry name" value="ExoRNase_PH_dom1"/>
</dbReference>
<dbReference type="EC" id="2.7.7.56" evidence="8"/>
<dbReference type="SUPFAM" id="SSF55666">
    <property type="entry name" value="Ribonuclease PH domain 2-like"/>
    <property type="match status" value="1"/>
</dbReference>
<evidence type="ECO:0000313" key="11">
    <source>
        <dbReference type="EMBL" id="MBA4602646.1"/>
    </source>
</evidence>
<feature type="binding site" evidence="8">
    <location>
        <begin position="124"/>
        <end position="126"/>
    </location>
    <ligand>
        <name>phosphate</name>
        <dbReference type="ChEBI" id="CHEBI:43474"/>
        <note>substrate</note>
    </ligand>
</feature>
<feature type="domain" description="Exoribonuclease phosphorolytic" evidence="10">
    <location>
        <begin position="158"/>
        <end position="224"/>
    </location>
</feature>
<feature type="binding site" evidence="8">
    <location>
        <position position="86"/>
    </location>
    <ligand>
        <name>phosphate</name>
        <dbReference type="ChEBI" id="CHEBI:43474"/>
        <note>substrate</note>
    </ligand>
</feature>
<dbReference type="GO" id="GO:0009022">
    <property type="term" value="F:tRNA nucleotidyltransferase activity"/>
    <property type="evidence" value="ECO:0007669"/>
    <property type="project" value="UniProtKB-UniRule"/>
</dbReference>
<dbReference type="InterPro" id="IPR036345">
    <property type="entry name" value="ExoRNase_PH_dom2_sf"/>
</dbReference>
<evidence type="ECO:0000256" key="2">
    <source>
        <dbReference type="ARBA" id="ARBA00022552"/>
    </source>
</evidence>
<dbReference type="InterPro" id="IPR050080">
    <property type="entry name" value="RNase_PH"/>
</dbReference>
<evidence type="ECO:0000256" key="5">
    <source>
        <dbReference type="ARBA" id="ARBA00022694"/>
    </source>
</evidence>
<accession>A0A7W2ASN0</accession>
<keyword evidence="7" id="KW-0694">RNA-binding</keyword>
<comment type="function">
    <text evidence="8">Phosphorolytic 3'-5' exoribonuclease that plays an important role in tRNA 3'-end maturation. Removes nucleotide residues following the 3'-CCA terminus of tRNAs; can also add nucleotides to the ends of RNA molecules by using nucleoside diphosphates as substrates, but this may not be physiologically important. Probably plays a role in initiation of 16S rRNA degradation (leading to ribosome degradation) during starvation.</text>
</comment>
<dbReference type="PANTHER" id="PTHR11953">
    <property type="entry name" value="EXOSOME COMPLEX COMPONENT"/>
    <property type="match status" value="1"/>
</dbReference>
<evidence type="ECO:0000313" key="12">
    <source>
        <dbReference type="Proteomes" id="UP000538292"/>
    </source>
</evidence>
<dbReference type="GO" id="GO:0016075">
    <property type="term" value="P:rRNA catabolic process"/>
    <property type="evidence" value="ECO:0007669"/>
    <property type="project" value="UniProtKB-UniRule"/>
</dbReference>
<feature type="domain" description="Exoribonuclease phosphorolytic" evidence="9">
    <location>
        <begin position="10"/>
        <end position="142"/>
    </location>
</feature>
<comment type="catalytic activity">
    <reaction evidence="8">
        <text>tRNA(n+1) + phosphate = tRNA(n) + a ribonucleoside 5'-diphosphate</text>
        <dbReference type="Rhea" id="RHEA:10628"/>
        <dbReference type="Rhea" id="RHEA-COMP:17343"/>
        <dbReference type="Rhea" id="RHEA-COMP:17344"/>
        <dbReference type="ChEBI" id="CHEBI:43474"/>
        <dbReference type="ChEBI" id="CHEBI:57930"/>
        <dbReference type="ChEBI" id="CHEBI:173114"/>
        <dbReference type="EC" id="2.7.7.56"/>
    </reaction>
</comment>
<reference evidence="11 12" key="1">
    <citation type="submission" date="2020-07" db="EMBL/GenBank/DDBJ databases">
        <title>Thermoactinomyces phylogeny.</title>
        <authorList>
            <person name="Dunlap C."/>
        </authorList>
    </citation>
    <scope>NUCLEOTIDE SEQUENCE [LARGE SCALE GENOMIC DNA]</scope>
    <source>
        <strain evidence="11 12">AMNI-1</strain>
    </source>
</reference>
<dbReference type="GO" id="GO:0000175">
    <property type="term" value="F:3'-5'-RNA exonuclease activity"/>
    <property type="evidence" value="ECO:0007669"/>
    <property type="project" value="UniProtKB-UniRule"/>
</dbReference>
<gene>
    <name evidence="8 11" type="primary">rph</name>
    <name evidence="11" type="ORF">H2C83_10045</name>
</gene>
<evidence type="ECO:0000256" key="7">
    <source>
        <dbReference type="ARBA" id="ARBA00022884"/>
    </source>
</evidence>
<dbReference type="GO" id="GO:0000049">
    <property type="term" value="F:tRNA binding"/>
    <property type="evidence" value="ECO:0007669"/>
    <property type="project" value="UniProtKB-UniRule"/>
</dbReference>
<dbReference type="PANTHER" id="PTHR11953:SF0">
    <property type="entry name" value="EXOSOME COMPLEX COMPONENT RRP41"/>
    <property type="match status" value="1"/>
</dbReference>
<dbReference type="Pfam" id="PF01138">
    <property type="entry name" value="RNase_PH"/>
    <property type="match status" value="1"/>
</dbReference>
<sequence>MRTDGRANNELRKVEMERGFIKTAEGSVYITVGDTRVICTATVEDRVPPFLRNSGKGWITAEYSMLPRATQQRTIRESSRGKVSGRTMEIQRLIGRALRSVVDLSAIGERTIWIDCDVIQADGGTRTASITGAYVALVDALAPLVRNGVLSTMPVKDFLAATSVGIVGNQVLLDLCYKEDSSATVDMNIVMTGLGKYVEIQGTGEESPFSGEQLTHLLELARKGTMELIGMQKEVLGMDADLVGGAPADESSSTASL</sequence>
<dbReference type="InterPro" id="IPR018336">
    <property type="entry name" value="RNase_PH_CS"/>
</dbReference>
<dbReference type="InterPro" id="IPR002381">
    <property type="entry name" value="RNase_PH_bac-type"/>
</dbReference>
<name>A0A7W2ASN0_9BACL</name>
<evidence type="ECO:0000256" key="3">
    <source>
        <dbReference type="ARBA" id="ARBA00022555"/>
    </source>
</evidence>
<keyword evidence="2 8" id="KW-0698">rRNA processing</keyword>
<dbReference type="PROSITE" id="PS01277">
    <property type="entry name" value="RIBONUCLEASE_PH"/>
    <property type="match status" value="1"/>
</dbReference>
<comment type="caution">
    <text evidence="11">The sequence shown here is derived from an EMBL/GenBank/DDBJ whole genome shotgun (WGS) entry which is preliminary data.</text>
</comment>
<dbReference type="EMBL" id="JACEOL010000033">
    <property type="protein sequence ID" value="MBA4602646.1"/>
    <property type="molecule type" value="Genomic_DNA"/>
</dbReference>
<protein>
    <recommendedName>
        <fullName evidence="8">Ribonuclease PH</fullName>
        <shortName evidence="8">RNase PH</shortName>
        <ecNumber evidence="8">2.7.7.56</ecNumber>
    </recommendedName>
    <alternativeName>
        <fullName evidence="8">tRNA nucleotidyltransferase</fullName>
    </alternativeName>
</protein>
<dbReference type="InterPro" id="IPR020568">
    <property type="entry name" value="Ribosomal_Su5_D2-typ_SF"/>
</dbReference>
<dbReference type="GO" id="GO:0008033">
    <property type="term" value="P:tRNA processing"/>
    <property type="evidence" value="ECO:0007669"/>
    <property type="project" value="UniProtKB-UniRule"/>
</dbReference>
<evidence type="ECO:0000256" key="8">
    <source>
        <dbReference type="HAMAP-Rule" id="MF_00564"/>
    </source>
</evidence>
<evidence type="ECO:0000256" key="6">
    <source>
        <dbReference type="ARBA" id="ARBA00022695"/>
    </source>
</evidence>
<keyword evidence="4 8" id="KW-0808">Transferase</keyword>
<dbReference type="Pfam" id="PF03725">
    <property type="entry name" value="RNase_PH_C"/>
    <property type="match status" value="1"/>
</dbReference>
<evidence type="ECO:0000259" key="10">
    <source>
        <dbReference type="Pfam" id="PF03725"/>
    </source>
</evidence>
<dbReference type="AlphaFoldDB" id="A0A7W2ASN0"/>
<dbReference type="SUPFAM" id="SSF54211">
    <property type="entry name" value="Ribosomal protein S5 domain 2-like"/>
    <property type="match status" value="1"/>
</dbReference>